<keyword evidence="3" id="KW-1185">Reference proteome</keyword>
<dbReference type="EC" id="1.14.19.-" evidence="2"/>
<organism evidence="2 3">
    <name type="scientific">Nocardia aurea</name>
    <dbReference type="NCBI Taxonomy" id="2144174"/>
    <lineage>
        <taxon>Bacteria</taxon>
        <taxon>Bacillati</taxon>
        <taxon>Actinomycetota</taxon>
        <taxon>Actinomycetes</taxon>
        <taxon>Mycobacteriales</taxon>
        <taxon>Nocardiaceae</taxon>
        <taxon>Nocardia</taxon>
    </lineage>
</organism>
<evidence type="ECO:0000259" key="1">
    <source>
        <dbReference type="Pfam" id="PF00487"/>
    </source>
</evidence>
<dbReference type="Pfam" id="PF00487">
    <property type="entry name" value="FA_desaturase"/>
    <property type="match status" value="1"/>
</dbReference>
<dbReference type="PANTHER" id="PTHR19353">
    <property type="entry name" value="FATTY ACID DESATURASE 2"/>
    <property type="match status" value="1"/>
</dbReference>
<sequence length="384" mass="43479">MTAIQKNPNSPVAHLSAEDIETLGRELDIIRDEILADRGAQDAAYIREVITTQRSLEAISRIVLLGSIFPPAWLLGTAGLSIAKILENMEIGHNVMHGQWDWMRDPKIHSTTWEWDNASPSDQWKHSHNELHHTYTNVLGKDNDLGYGIMRVDEDQRWSPLHLGQPLWNLLNACFFQYGIAAYDLELGKNLSGERRRDPGFRAQVGATLRKIGRHATRDYLLHPLLSGVSAPTTFTANLTANLLRNLWTHSVIMCGHFPEGVQTFEKTSIDGETRGEWYLRQMLGSANIEGSALLHLMTGNLSFQIEHHLFPDLPSNRYQEIAPRVEQLFQRYGLTYTSGPIHRQVASAWHKVIRLSLPNDFLRSEPIETVAAESLSERVEVTV</sequence>
<dbReference type="CDD" id="cd03506">
    <property type="entry name" value="Delta6-FADS-like"/>
    <property type="match status" value="1"/>
</dbReference>
<evidence type="ECO:0000313" key="2">
    <source>
        <dbReference type="EMBL" id="MEV0707983.1"/>
    </source>
</evidence>
<keyword evidence="2" id="KW-0560">Oxidoreductase</keyword>
<comment type="caution">
    <text evidence="2">The sequence shown here is derived from an EMBL/GenBank/DDBJ whole genome shotgun (WGS) entry which is preliminary data.</text>
</comment>
<evidence type="ECO:0000313" key="3">
    <source>
        <dbReference type="Proteomes" id="UP001551695"/>
    </source>
</evidence>
<dbReference type="RefSeq" id="WP_357782162.1">
    <property type="nucleotide sequence ID" value="NZ_JBFAKC010000004.1"/>
</dbReference>
<reference evidence="2 3" key="1">
    <citation type="submission" date="2024-06" db="EMBL/GenBank/DDBJ databases">
        <title>The Natural Products Discovery Center: Release of the First 8490 Sequenced Strains for Exploring Actinobacteria Biosynthetic Diversity.</title>
        <authorList>
            <person name="Kalkreuter E."/>
            <person name="Kautsar S.A."/>
            <person name="Yang D."/>
            <person name="Bader C.D."/>
            <person name="Teijaro C.N."/>
            <person name="Fluegel L."/>
            <person name="Davis C.M."/>
            <person name="Simpson J.R."/>
            <person name="Lauterbach L."/>
            <person name="Steele A.D."/>
            <person name="Gui C."/>
            <person name="Meng S."/>
            <person name="Li G."/>
            <person name="Viehrig K."/>
            <person name="Ye F."/>
            <person name="Su P."/>
            <person name="Kiefer A.F."/>
            <person name="Nichols A."/>
            <person name="Cepeda A.J."/>
            <person name="Yan W."/>
            <person name="Fan B."/>
            <person name="Jiang Y."/>
            <person name="Adhikari A."/>
            <person name="Zheng C.-J."/>
            <person name="Schuster L."/>
            <person name="Cowan T.M."/>
            <person name="Smanski M.J."/>
            <person name="Chevrette M.G."/>
            <person name="De Carvalho L.P.S."/>
            <person name="Shen B."/>
        </authorList>
    </citation>
    <scope>NUCLEOTIDE SEQUENCE [LARGE SCALE GENOMIC DNA]</scope>
    <source>
        <strain evidence="2 3">NPDC050403</strain>
    </source>
</reference>
<protein>
    <submittedName>
        <fullName evidence="2">Acyl-CoA desaturase</fullName>
        <ecNumber evidence="2">1.14.19.-</ecNumber>
    </submittedName>
</protein>
<feature type="domain" description="Fatty acid desaturase" evidence="1">
    <location>
        <begin position="72"/>
        <end position="339"/>
    </location>
</feature>
<gene>
    <name evidence="2" type="ORF">AB0I48_10495</name>
</gene>
<dbReference type="EMBL" id="JBFAKC010000004">
    <property type="protein sequence ID" value="MEV0707983.1"/>
    <property type="molecule type" value="Genomic_DNA"/>
</dbReference>
<dbReference type="InterPro" id="IPR005804">
    <property type="entry name" value="FA_desaturase_dom"/>
</dbReference>
<name>A0ABV3FRF2_9NOCA</name>
<proteinExistence type="predicted"/>
<dbReference type="InterPro" id="IPR012171">
    <property type="entry name" value="Fatty_acid_desaturase"/>
</dbReference>
<dbReference type="PANTHER" id="PTHR19353:SF84">
    <property type="entry name" value="ACYL-COA DELTA-9-DESATURASE, DESB"/>
    <property type="match status" value="1"/>
</dbReference>
<dbReference type="Proteomes" id="UP001551695">
    <property type="component" value="Unassembled WGS sequence"/>
</dbReference>
<dbReference type="GO" id="GO:0016491">
    <property type="term" value="F:oxidoreductase activity"/>
    <property type="evidence" value="ECO:0007669"/>
    <property type="project" value="UniProtKB-KW"/>
</dbReference>
<accession>A0ABV3FRF2</accession>